<dbReference type="SMART" id="SM00267">
    <property type="entry name" value="GGDEF"/>
    <property type="match status" value="1"/>
</dbReference>
<dbReference type="InterPro" id="IPR052163">
    <property type="entry name" value="DGC-Regulatory_Protein"/>
</dbReference>
<evidence type="ECO:0000313" key="3">
    <source>
        <dbReference type="EMBL" id="EFI33361.1"/>
    </source>
</evidence>
<dbReference type="InterPro" id="IPR000160">
    <property type="entry name" value="GGDEF_dom"/>
</dbReference>
<protein>
    <submittedName>
        <fullName evidence="3">Diguanylate cyclase with PAS/PAC sensor</fullName>
    </submittedName>
</protein>
<dbReference type="OrthoDB" id="5333838at2"/>
<dbReference type="Pfam" id="PF00990">
    <property type="entry name" value="GGDEF"/>
    <property type="match status" value="1"/>
</dbReference>
<dbReference type="Gene3D" id="3.30.450.20">
    <property type="entry name" value="PAS domain"/>
    <property type="match status" value="2"/>
</dbReference>
<evidence type="ECO:0000259" key="2">
    <source>
        <dbReference type="PROSITE" id="PS50887"/>
    </source>
</evidence>
<dbReference type="PANTHER" id="PTHR46663:SF2">
    <property type="entry name" value="GGDEF DOMAIN-CONTAINING PROTEIN"/>
    <property type="match status" value="1"/>
</dbReference>
<evidence type="ECO:0000259" key="1">
    <source>
        <dbReference type="PROSITE" id="PS50112"/>
    </source>
</evidence>
<dbReference type="Proteomes" id="UP000005496">
    <property type="component" value="Unassembled WGS sequence"/>
</dbReference>
<dbReference type="InterPro" id="IPR043128">
    <property type="entry name" value="Rev_trsase/Diguanyl_cyclase"/>
</dbReference>
<dbReference type="PROSITE" id="PS50112">
    <property type="entry name" value="PAS"/>
    <property type="match status" value="1"/>
</dbReference>
<gene>
    <name evidence="3" type="ORF">Dthio_PD0689</name>
</gene>
<dbReference type="NCBIfam" id="TIGR00229">
    <property type="entry name" value="sensory_box"/>
    <property type="match status" value="1"/>
</dbReference>
<dbReference type="EMBL" id="ACJN02000003">
    <property type="protein sequence ID" value="EFI33361.1"/>
    <property type="molecule type" value="Genomic_DNA"/>
</dbReference>
<dbReference type="SMART" id="SM00091">
    <property type="entry name" value="PAS"/>
    <property type="match status" value="2"/>
</dbReference>
<dbReference type="InterPro" id="IPR000014">
    <property type="entry name" value="PAS"/>
</dbReference>
<accession>D6SRP5</accession>
<dbReference type="InterPro" id="IPR029787">
    <property type="entry name" value="Nucleotide_cyclase"/>
</dbReference>
<dbReference type="PROSITE" id="PS50887">
    <property type="entry name" value="GGDEF"/>
    <property type="match status" value="1"/>
</dbReference>
<proteinExistence type="predicted"/>
<organism evidence="3 4">
    <name type="scientific">Desulfonatronospira thiodismutans ASO3-1</name>
    <dbReference type="NCBI Taxonomy" id="555779"/>
    <lineage>
        <taxon>Bacteria</taxon>
        <taxon>Pseudomonadati</taxon>
        <taxon>Thermodesulfobacteriota</taxon>
        <taxon>Desulfovibrionia</taxon>
        <taxon>Desulfovibrionales</taxon>
        <taxon>Desulfonatronovibrionaceae</taxon>
        <taxon>Desulfonatronospira</taxon>
    </lineage>
</organism>
<dbReference type="CDD" id="cd01949">
    <property type="entry name" value="GGDEF"/>
    <property type="match status" value="1"/>
</dbReference>
<evidence type="ECO:0000313" key="4">
    <source>
        <dbReference type="Proteomes" id="UP000005496"/>
    </source>
</evidence>
<name>D6SRP5_9BACT</name>
<dbReference type="InterPro" id="IPR035965">
    <property type="entry name" value="PAS-like_dom_sf"/>
</dbReference>
<dbReference type="AlphaFoldDB" id="D6SRP5"/>
<dbReference type="Gene3D" id="3.30.70.270">
    <property type="match status" value="1"/>
</dbReference>
<dbReference type="FunFam" id="3.30.70.270:FF:000001">
    <property type="entry name" value="Diguanylate cyclase domain protein"/>
    <property type="match status" value="1"/>
</dbReference>
<keyword evidence="4" id="KW-1185">Reference proteome</keyword>
<dbReference type="PANTHER" id="PTHR46663">
    <property type="entry name" value="DIGUANYLATE CYCLASE DGCT-RELATED"/>
    <property type="match status" value="1"/>
</dbReference>
<dbReference type="Pfam" id="PF13426">
    <property type="entry name" value="PAS_9"/>
    <property type="match status" value="2"/>
</dbReference>
<dbReference type="eggNOG" id="COG5001">
    <property type="taxonomic scope" value="Bacteria"/>
</dbReference>
<feature type="domain" description="PAS" evidence="1">
    <location>
        <begin position="28"/>
        <end position="70"/>
    </location>
</feature>
<dbReference type="RefSeq" id="WP_008870719.1">
    <property type="nucleotide sequence ID" value="NZ_ACJN02000003.1"/>
</dbReference>
<dbReference type="SUPFAM" id="SSF55073">
    <property type="entry name" value="Nucleotide cyclase"/>
    <property type="match status" value="1"/>
</dbReference>
<sequence length="494" mass="56981">MDNKKQAETDKNSPFSSRPVVRLEAPVLPHYVRTLLDELELSIILLNENDRITYINQTVMDFLGLKEEQLQSLRESPFYLLGPLSHIYESYKQKKVPQKFEYIPVNLGNDRQKYISGFIRPVYKDDFFLGTLCTFLDITDLIQSKDFLIDYFLSLESTLARKTKNLVKQNTKLQQELKKHFADKKELSSSLKHMQKIFHRLNYGTCRFTPDGMLLEANRALSAMLGFSSPQELMDAVNLQGWEIFHDQELWQLTTEEIIKRKKIIRIEAQLNLKKKTALWAEISAFSVTTKRGQTVLDMIFSDISKRKENELLLYSKSTMDPLTGIPNRALWSDRLDQTVKKARRYSESFAVIYLDLDGFKEVNDRLGHEYGDKVLITVSRRLQKKIRESDTLARIGGDEFCILVNNIKKANLSRMARSIIDSLTRPIKVNKSQPQVGVSIGICLFDDPDLTSAEIMHRADKAMYMAKTRGGNRYMIHGNDASGQQDQPEPSKM</sequence>
<reference evidence="3" key="1">
    <citation type="submission" date="2010-05" db="EMBL/GenBank/DDBJ databases">
        <title>The draft genome of Desulfonatronospira thiodismutans ASO3-1.</title>
        <authorList>
            <consortium name="US DOE Joint Genome Institute (JGI-PGF)"/>
            <person name="Lucas S."/>
            <person name="Copeland A."/>
            <person name="Lapidus A."/>
            <person name="Cheng J.-F."/>
            <person name="Bruce D."/>
            <person name="Goodwin L."/>
            <person name="Pitluck S."/>
            <person name="Chertkov O."/>
            <person name="Brettin T."/>
            <person name="Detter J.C."/>
            <person name="Han C."/>
            <person name="Land M.L."/>
            <person name="Hauser L."/>
            <person name="Kyrpides N."/>
            <person name="Mikhailova N."/>
            <person name="Muyzer G."/>
            <person name="Woyke T."/>
        </authorList>
    </citation>
    <scope>NUCLEOTIDE SEQUENCE [LARGE SCALE GENOMIC DNA]</scope>
    <source>
        <strain evidence="3">ASO3-1</strain>
    </source>
</reference>
<feature type="domain" description="GGDEF" evidence="2">
    <location>
        <begin position="348"/>
        <end position="480"/>
    </location>
</feature>
<dbReference type="CDD" id="cd00130">
    <property type="entry name" value="PAS"/>
    <property type="match status" value="1"/>
</dbReference>
<dbReference type="SUPFAM" id="SSF55785">
    <property type="entry name" value="PYP-like sensor domain (PAS domain)"/>
    <property type="match status" value="2"/>
</dbReference>
<comment type="caution">
    <text evidence="3">The sequence shown here is derived from an EMBL/GenBank/DDBJ whole genome shotgun (WGS) entry which is preliminary data.</text>
</comment>
<dbReference type="NCBIfam" id="TIGR00254">
    <property type="entry name" value="GGDEF"/>
    <property type="match status" value="1"/>
</dbReference>
<dbReference type="GO" id="GO:0003824">
    <property type="term" value="F:catalytic activity"/>
    <property type="evidence" value="ECO:0007669"/>
    <property type="project" value="UniProtKB-ARBA"/>
</dbReference>